<comment type="subcellular location">
    <subcellularLocation>
        <location evidence="1">Nucleus</location>
    </subcellularLocation>
</comment>
<dbReference type="SMART" id="SM00474">
    <property type="entry name" value="35EXOc"/>
    <property type="match status" value="1"/>
</dbReference>
<dbReference type="InterPro" id="IPR045092">
    <property type="entry name" value="Rrp6-like"/>
</dbReference>
<dbReference type="GO" id="GO:0005730">
    <property type="term" value="C:nucleolus"/>
    <property type="evidence" value="ECO:0007669"/>
    <property type="project" value="TreeGrafter"/>
</dbReference>
<dbReference type="GO" id="GO:0000166">
    <property type="term" value="F:nucleotide binding"/>
    <property type="evidence" value="ECO:0007669"/>
    <property type="project" value="InterPro"/>
</dbReference>
<dbReference type="GO" id="GO:0071038">
    <property type="term" value="P:TRAMP-dependent tRNA surveillance pathway"/>
    <property type="evidence" value="ECO:0007669"/>
    <property type="project" value="TreeGrafter"/>
</dbReference>
<dbReference type="GO" id="GO:0003727">
    <property type="term" value="F:single-stranded RNA binding"/>
    <property type="evidence" value="ECO:0007669"/>
    <property type="project" value="TreeGrafter"/>
</dbReference>
<dbReference type="InterPro" id="IPR002562">
    <property type="entry name" value="3'-5'_exonuclease_dom"/>
</dbReference>
<dbReference type="Pfam" id="PF00570">
    <property type="entry name" value="HRDC"/>
    <property type="match status" value="1"/>
</dbReference>
<protein>
    <recommendedName>
        <fullName evidence="3">HRDC domain-containing protein</fullName>
    </recommendedName>
</protein>
<accession>A0A098VN13</accession>
<keyword evidence="2" id="KW-0539">Nucleus</keyword>
<dbReference type="GO" id="GO:0000467">
    <property type="term" value="P:exonucleolytic trimming to generate mature 3'-end of 5.8S rRNA from tricistronic rRNA transcript (SSU-rRNA, 5.8S rRNA, LSU-rRNA)"/>
    <property type="evidence" value="ECO:0007669"/>
    <property type="project" value="InterPro"/>
</dbReference>
<dbReference type="PANTHER" id="PTHR12124">
    <property type="entry name" value="POLYMYOSITIS/SCLERODERMA AUTOANTIGEN-RELATED"/>
    <property type="match status" value="1"/>
</dbReference>
<dbReference type="SUPFAM" id="SSF47819">
    <property type="entry name" value="HRDC-like"/>
    <property type="match status" value="1"/>
</dbReference>
<dbReference type="PROSITE" id="PS50967">
    <property type="entry name" value="HRDC"/>
    <property type="match status" value="1"/>
</dbReference>
<evidence type="ECO:0000313" key="4">
    <source>
        <dbReference type="EMBL" id="KGG50199.1"/>
    </source>
</evidence>
<evidence type="ECO:0000256" key="1">
    <source>
        <dbReference type="ARBA" id="ARBA00004123"/>
    </source>
</evidence>
<dbReference type="GO" id="GO:0071044">
    <property type="term" value="P:histone mRNA catabolic process"/>
    <property type="evidence" value="ECO:0007669"/>
    <property type="project" value="TreeGrafter"/>
</dbReference>
<dbReference type="HOGENOM" id="CLU_358651_0_0_1"/>
<reference evidence="4 5" key="1">
    <citation type="submission" date="2014-04" db="EMBL/GenBank/DDBJ databases">
        <title>A new species of microsporidia sheds light on the evolution of extreme parasitism.</title>
        <authorList>
            <person name="Haag K.L."/>
            <person name="James T.Y."/>
            <person name="Larsson R."/>
            <person name="Schaer T.M."/>
            <person name="Refardt D."/>
            <person name="Pombert J.-F."/>
            <person name="Ebert D."/>
        </authorList>
    </citation>
    <scope>NUCLEOTIDE SEQUENCE [LARGE SCALE GENOMIC DNA]</scope>
    <source>
        <strain evidence="4 5">UGP3</strain>
        <tissue evidence="4">Spores</tissue>
    </source>
</reference>
<sequence>MDPTRLAPSCVHISSPIAPASSTRLKINGYIDNLNSIISCISALDLELLLLTNDKMAILISELTSSLWNNAAFLHDLLMRFFNVNENRPVSFLHKKTVETLSLSLEGLSPIDDPKESKIPVLELYSTLLEKIDFLLDSSLIYKENFLSSCRSPKETAQIIQLGDGGIALGASFDQAVPRSQLTFYDAPCDNSREAKFSPRLESIQLGAPFSKQIESLLSAGEPLAKLVSVAHNFISIASDSLKNPSYERMEKRPLMIIDTASQLENLVKILDQNSVFAIDVEYHSLRSFRGFSCLIQISTPDEDIIIDALALREHLFLLNTPFGDPSKLKIFHGCRQDLLWLQKDFSIFVAGIFDTFVATTAVLSLSLPSFSLASLVSTFCSTEDSKLEMDKELQLADWRIRPLSQQMLRYARADTYFLLSLFVNFIATTASDPTAIKGWIEWSIRESSSLALIRYSPEEKKSSFESDRQEALVSAQKSLNIPLSAPSIRAFNALWAWRDTMARAEDESPRYVLPNFMLIKIAQRVPSDSQSVLSCCNPVPPLVRQHSSDIAFLIWKAASSIETIIPVSQPTLVSELVNEGNGIYSVFPTEYQVLISENLDQLRKETDVPSSLMANILSPCNSVSANEEIVSKITKIKETFSLAPWELIEDENNQENGPQKSDIDNMLVSVNMDLANSLEDLSEDITLKKKKRKKSKKPDTLEFISSAVEPQTDANSLPFIENNELTPIPTSLASKSFSFQNGECLKRKSRQSDAIEAPIGYVSQRKNRKQVKGVSQSFLN</sequence>
<dbReference type="EMBL" id="JMKJ01000592">
    <property type="protein sequence ID" value="KGG50199.1"/>
    <property type="molecule type" value="Genomic_DNA"/>
</dbReference>
<dbReference type="GeneID" id="25260909"/>
<dbReference type="InterPro" id="IPR010997">
    <property type="entry name" value="HRDC-like_sf"/>
</dbReference>
<dbReference type="PANTHER" id="PTHR12124:SF47">
    <property type="entry name" value="EXOSOME COMPONENT 10"/>
    <property type="match status" value="1"/>
</dbReference>
<dbReference type="RefSeq" id="XP_013236635.1">
    <property type="nucleotide sequence ID" value="XM_013381181.1"/>
</dbReference>
<dbReference type="GO" id="GO:0000175">
    <property type="term" value="F:3'-5'-RNA exonuclease activity"/>
    <property type="evidence" value="ECO:0007669"/>
    <property type="project" value="InterPro"/>
</dbReference>
<dbReference type="FunFam" id="1.10.150.80:FF:000001">
    <property type="entry name" value="Putative exosome component 10"/>
    <property type="match status" value="1"/>
</dbReference>
<dbReference type="InterPro" id="IPR044876">
    <property type="entry name" value="HRDC_dom_sf"/>
</dbReference>
<dbReference type="Pfam" id="PF01612">
    <property type="entry name" value="DNA_pol_A_exo1"/>
    <property type="match status" value="1"/>
</dbReference>
<name>A0A098VN13_9MICR</name>
<dbReference type="VEuPathDB" id="MicrosporidiaDB:DI09_81p20"/>
<dbReference type="GO" id="GO:0071051">
    <property type="term" value="P:poly(A)-dependent snoRNA 3'-end processing"/>
    <property type="evidence" value="ECO:0007669"/>
    <property type="project" value="TreeGrafter"/>
</dbReference>
<evidence type="ECO:0000256" key="2">
    <source>
        <dbReference type="ARBA" id="ARBA00023242"/>
    </source>
</evidence>
<dbReference type="GO" id="GO:0071037">
    <property type="term" value="P:nuclear polyadenylation-dependent snRNA catabolic process"/>
    <property type="evidence" value="ECO:0007669"/>
    <property type="project" value="TreeGrafter"/>
</dbReference>
<dbReference type="InterPro" id="IPR036397">
    <property type="entry name" value="RNaseH_sf"/>
</dbReference>
<dbReference type="InterPro" id="IPR002121">
    <property type="entry name" value="HRDC_dom"/>
</dbReference>
<keyword evidence="5" id="KW-1185">Reference proteome</keyword>
<dbReference type="Gene3D" id="1.10.150.80">
    <property type="entry name" value="HRDC domain"/>
    <property type="match status" value="1"/>
</dbReference>
<dbReference type="Gene3D" id="3.30.420.10">
    <property type="entry name" value="Ribonuclease H-like superfamily/Ribonuclease H"/>
    <property type="match status" value="1"/>
</dbReference>
<proteinExistence type="predicted"/>
<evidence type="ECO:0000313" key="5">
    <source>
        <dbReference type="Proteomes" id="UP000029725"/>
    </source>
</evidence>
<dbReference type="SUPFAM" id="SSF53098">
    <property type="entry name" value="Ribonuclease H-like"/>
    <property type="match status" value="1"/>
</dbReference>
<feature type="domain" description="HRDC" evidence="3">
    <location>
        <begin position="485"/>
        <end position="565"/>
    </location>
</feature>
<dbReference type="SMART" id="SM00341">
    <property type="entry name" value="HRDC"/>
    <property type="match status" value="1"/>
</dbReference>
<evidence type="ECO:0000259" key="3">
    <source>
        <dbReference type="PROSITE" id="PS50967"/>
    </source>
</evidence>
<dbReference type="OrthoDB" id="2250022at2759"/>
<gene>
    <name evidence="4" type="ORF">DI09_81p20</name>
</gene>
<dbReference type="Proteomes" id="UP000029725">
    <property type="component" value="Unassembled WGS sequence"/>
</dbReference>
<dbReference type="GO" id="GO:0071036">
    <property type="term" value="P:nuclear polyadenylation-dependent snoRNA catabolic process"/>
    <property type="evidence" value="ECO:0007669"/>
    <property type="project" value="TreeGrafter"/>
</dbReference>
<dbReference type="InterPro" id="IPR012337">
    <property type="entry name" value="RNaseH-like_sf"/>
</dbReference>
<dbReference type="AlphaFoldDB" id="A0A098VN13"/>
<organism evidence="4 5">
    <name type="scientific">Mitosporidium daphniae</name>
    <dbReference type="NCBI Taxonomy" id="1485682"/>
    <lineage>
        <taxon>Eukaryota</taxon>
        <taxon>Fungi</taxon>
        <taxon>Fungi incertae sedis</taxon>
        <taxon>Microsporidia</taxon>
        <taxon>Mitosporidium</taxon>
    </lineage>
</organism>
<dbReference type="GO" id="GO:0000176">
    <property type="term" value="C:nuclear exosome (RNase complex)"/>
    <property type="evidence" value="ECO:0007669"/>
    <property type="project" value="TreeGrafter"/>
</dbReference>
<dbReference type="GO" id="GO:0071040">
    <property type="term" value="P:nuclear polyadenylation-dependent antisense transcript catabolic process"/>
    <property type="evidence" value="ECO:0007669"/>
    <property type="project" value="TreeGrafter"/>
</dbReference>
<dbReference type="GO" id="GO:0071035">
    <property type="term" value="P:nuclear polyadenylation-dependent rRNA catabolic process"/>
    <property type="evidence" value="ECO:0007669"/>
    <property type="project" value="TreeGrafter"/>
</dbReference>
<dbReference type="GO" id="GO:0071039">
    <property type="term" value="P:nuclear polyadenylation-dependent CUT catabolic process"/>
    <property type="evidence" value="ECO:0007669"/>
    <property type="project" value="TreeGrafter"/>
</dbReference>
<comment type="caution">
    <text evidence="4">The sequence shown here is derived from an EMBL/GenBank/DDBJ whole genome shotgun (WGS) entry which is preliminary data.</text>
</comment>